<keyword evidence="9" id="KW-0963">Cytoplasm</keyword>
<comment type="catalytic activity">
    <reaction evidence="8">
        <text>Hydrolysis of terminal non-reducing beta-D-fructofuranoside residues in beta-D-fructofuranosides.</text>
        <dbReference type="EC" id="3.2.1.26"/>
    </reaction>
</comment>
<protein>
    <recommendedName>
        <fullName evidence="4 8">Sucrose-6-phosphate hydrolase</fullName>
        <ecNumber evidence="3 8">3.2.1.26</ecNumber>
    </recommendedName>
    <alternativeName>
        <fullName evidence="7 9">Invertase</fullName>
    </alternativeName>
</protein>
<evidence type="ECO:0000256" key="7">
    <source>
        <dbReference type="ARBA" id="ARBA00033367"/>
    </source>
</evidence>
<dbReference type="GO" id="GO:0004564">
    <property type="term" value="F:beta-fructofuranosidase activity"/>
    <property type="evidence" value="ECO:0007669"/>
    <property type="project" value="UniProtKB-EC"/>
</dbReference>
<dbReference type="CDD" id="cd18623">
    <property type="entry name" value="GH32_ScrB-like"/>
    <property type="match status" value="1"/>
</dbReference>
<dbReference type="InterPro" id="IPR013189">
    <property type="entry name" value="Glyco_hydro_32_C"/>
</dbReference>
<dbReference type="GO" id="GO:0005985">
    <property type="term" value="P:sucrose metabolic process"/>
    <property type="evidence" value="ECO:0007669"/>
    <property type="project" value="UniProtKB-UniPathway"/>
</dbReference>
<sequence>MMTKEQFIKEIEAHKHEVMNKVTTDAWRNKYHIMAPMGWINDPNGLCYFKGLYHVFYQYSPLDAKGGLKFWGHYTSPDMVNWTEHEIALYPDIAADVDGVYSGSAIIHNDEMYLFYTGNVKHEGNHDYILTGREQNVIMVKSSDGFNFSEKQVLLTNEDYPKNMGLHVRDPKVWEEDGMFYMVLGARSVDNKGYVLLYQSTNLTDWKLLSVPAGGLDDMGFMWECPDTFKLEGKDVFMFSPQGIDAKGLKFHNVYQSGYAIGSFDESKHVLNLGEFDELDRGFDFYAPQTFINHDGRVIMYGWAGVPDAIEHKNPTIENEWQHCLTLPRQLVLKGDKIYQLPVDELKAMRQSEIAMNNLSLGEKKEIELFENYAFELNLEFTNSTKFRLTLREDLKLSYENGIFTLALGESGYGRDERSVAVDTIENLHIYSDHSIVEVYLNNGAEVFTTRIYNKEVDQNLVLEGEGQVNLVKWQL</sequence>
<dbReference type="Gene3D" id="2.60.120.560">
    <property type="entry name" value="Exo-inulinase, domain 1"/>
    <property type="match status" value="1"/>
</dbReference>
<evidence type="ECO:0000313" key="12">
    <source>
        <dbReference type="EMBL" id="MTL95277.1"/>
    </source>
</evidence>
<dbReference type="EMBL" id="WMQV01000038">
    <property type="protein sequence ID" value="MTL95277.1"/>
    <property type="molecule type" value="Genomic_DNA"/>
</dbReference>
<feature type="domain" description="Glycosyl hydrolase family 32 N-terminal" evidence="10">
    <location>
        <begin position="32"/>
        <end position="342"/>
    </location>
</feature>
<dbReference type="NCBIfam" id="TIGR01322">
    <property type="entry name" value="scrB_fam"/>
    <property type="match status" value="1"/>
</dbReference>
<dbReference type="EC" id="3.2.1.26" evidence="3 8"/>
<dbReference type="Pfam" id="PF00251">
    <property type="entry name" value="Glyco_hydro_32N"/>
    <property type="match status" value="1"/>
</dbReference>
<dbReference type="RefSeq" id="WP_129821186.1">
    <property type="nucleotide sequence ID" value="NZ_CABJBH010000007.1"/>
</dbReference>
<dbReference type="InterPro" id="IPR051214">
    <property type="entry name" value="GH32_Enzymes"/>
</dbReference>
<evidence type="ECO:0000256" key="9">
    <source>
        <dbReference type="RuleBase" id="RU365015"/>
    </source>
</evidence>
<evidence type="ECO:0000256" key="5">
    <source>
        <dbReference type="ARBA" id="ARBA00022801"/>
    </source>
</evidence>
<dbReference type="InterPro" id="IPR001362">
    <property type="entry name" value="Glyco_hydro_32"/>
</dbReference>
<accession>A0A6I3N712</accession>
<dbReference type="AlphaFoldDB" id="A0A6I3N712"/>
<dbReference type="GO" id="GO:0005737">
    <property type="term" value="C:cytoplasm"/>
    <property type="evidence" value="ECO:0007669"/>
    <property type="project" value="UniProtKB-SubCell"/>
</dbReference>
<evidence type="ECO:0000256" key="4">
    <source>
        <dbReference type="ARBA" id="ARBA00019623"/>
    </source>
</evidence>
<evidence type="ECO:0000256" key="2">
    <source>
        <dbReference type="ARBA" id="ARBA00009902"/>
    </source>
</evidence>
<name>A0A6I3N712_9FIRM</name>
<dbReference type="PANTHER" id="PTHR43101:SF1">
    <property type="entry name" value="BETA-FRUCTOSIDASE"/>
    <property type="match status" value="1"/>
</dbReference>
<proteinExistence type="inferred from homology"/>
<gene>
    <name evidence="12" type="ORF">GMA64_12125</name>
</gene>
<dbReference type="SUPFAM" id="SSF49899">
    <property type="entry name" value="Concanavalin A-like lectins/glucanases"/>
    <property type="match status" value="1"/>
</dbReference>
<comment type="function">
    <text evidence="9">Enables the bacterium to metabolize sucrose as a sole carbon source.</text>
</comment>
<dbReference type="SUPFAM" id="SSF75005">
    <property type="entry name" value="Arabinanase/levansucrase/invertase"/>
    <property type="match status" value="1"/>
</dbReference>
<keyword evidence="9" id="KW-0119">Carbohydrate metabolism</keyword>
<reference evidence="12" key="1">
    <citation type="journal article" date="2019" name="Nat. Med.">
        <title>A library of human gut bacterial isolates paired with longitudinal multiomics data enables mechanistic microbiome research.</title>
        <authorList>
            <person name="Poyet M."/>
            <person name="Groussin M."/>
            <person name="Gibbons S.M."/>
            <person name="Avila-Pacheco J."/>
            <person name="Jiang X."/>
            <person name="Kearney S.M."/>
            <person name="Perrotta A.R."/>
            <person name="Berdy B."/>
            <person name="Zhao S."/>
            <person name="Lieberman T.D."/>
            <person name="Swanson P.K."/>
            <person name="Smith M."/>
            <person name="Roesemann S."/>
            <person name="Alexander J.E."/>
            <person name="Rich S.A."/>
            <person name="Livny J."/>
            <person name="Vlamakis H."/>
            <person name="Clish C."/>
            <person name="Bullock K."/>
            <person name="Deik A."/>
            <person name="Scott J."/>
            <person name="Pierce K.A."/>
            <person name="Xavier R.J."/>
            <person name="Alm E.J."/>
        </authorList>
    </citation>
    <scope>NUCLEOTIDE SEQUENCE</scope>
    <source>
        <strain evidence="12">BIOML-A179</strain>
    </source>
</reference>
<evidence type="ECO:0000259" key="11">
    <source>
        <dbReference type="Pfam" id="PF08244"/>
    </source>
</evidence>
<keyword evidence="6 8" id="KW-0326">Glycosidase</keyword>
<evidence type="ECO:0000256" key="3">
    <source>
        <dbReference type="ARBA" id="ARBA00012758"/>
    </source>
</evidence>
<dbReference type="Gene3D" id="2.115.10.20">
    <property type="entry name" value="Glycosyl hydrolase domain, family 43"/>
    <property type="match status" value="1"/>
</dbReference>
<evidence type="ECO:0000256" key="1">
    <source>
        <dbReference type="ARBA" id="ARBA00004914"/>
    </source>
</evidence>
<keyword evidence="5 8" id="KW-0378">Hydrolase</keyword>
<dbReference type="InterPro" id="IPR013148">
    <property type="entry name" value="Glyco_hydro_32_N"/>
</dbReference>
<dbReference type="SMART" id="SM00640">
    <property type="entry name" value="Glyco_32"/>
    <property type="match status" value="1"/>
</dbReference>
<dbReference type="PANTHER" id="PTHR43101">
    <property type="entry name" value="BETA-FRUCTOSIDASE"/>
    <property type="match status" value="1"/>
</dbReference>
<dbReference type="Pfam" id="PF08244">
    <property type="entry name" value="Glyco_hydro_32C"/>
    <property type="match status" value="1"/>
</dbReference>
<dbReference type="InterPro" id="IPR006232">
    <property type="entry name" value="Suc6P_hydrolase"/>
</dbReference>
<dbReference type="InterPro" id="IPR023296">
    <property type="entry name" value="Glyco_hydro_beta-prop_sf"/>
</dbReference>
<comment type="caution">
    <text evidence="12">The sequence shown here is derived from an EMBL/GenBank/DDBJ whole genome shotgun (WGS) entry which is preliminary data.</text>
</comment>
<dbReference type="InterPro" id="IPR013320">
    <property type="entry name" value="ConA-like_dom_sf"/>
</dbReference>
<organism evidence="12">
    <name type="scientific">Turicibacter sanguinis</name>
    <dbReference type="NCBI Taxonomy" id="154288"/>
    <lineage>
        <taxon>Bacteria</taxon>
        <taxon>Bacillati</taxon>
        <taxon>Bacillota</taxon>
        <taxon>Erysipelotrichia</taxon>
        <taxon>Erysipelotrichales</taxon>
        <taxon>Turicibacteraceae</taxon>
        <taxon>Turicibacter</taxon>
    </lineage>
</organism>
<comment type="subcellular location">
    <subcellularLocation>
        <location evidence="9">Cytoplasm</location>
    </subcellularLocation>
</comment>
<evidence type="ECO:0000256" key="6">
    <source>
        <dbReference type="ARBA" id="ARBA00023295"/>
    </source>
</evidence>
<evidence type="ECO:0000256" key="8">
    <source>
        <dbReference type="RuleBase" id="RU362110"/>
    </source>
</evidence>
<feature type="domain" description="Glycosyl hydrolase family 32 C-terminal" evidence="11">
    <location>
        <begin position="346"/>
        <end position="466"/>
    </location>
</feature>
<comment type="similarity">
    <text evidence="2 8">Belongs to the glycosyl hydrolase 32 family.</text>
</comment>
<dbReference type="UniPathway" id="UPA00238"/>
<comment type="pathway">
    <text evidence="1 9">Glycan biosynthesis; sucrose metabolism.</text>
</comment>
<evidence type="ECO:0000259" key="10">
    <source>
        <dbReference type="Pfam" id="PF00251"/>
    </source>
</evidence>